<keyword evidence="4" id="KW-1185">Reference proteome</keyword>
<feature type="signal peptide" evidence="2">
    <location>
        <begin position="1"/>
        <end position="16"/>
    </location>
</feature>
<evidence type="ECO:0000313" key="3">
    <source>
        <dbReference type="EMBL" id="CAG5031687.1"/>
    </source>
</evidence>
<feature type="transmembrane region" description="Helical" evidence="1">
    <location>
        <begin position="67"/>
        <end position="90"/>
    </location>
</feature>
<keyword evidence="2" id="KW-0732">Signal</keyword>
<evidence type="ECO:0000256" key="1">
    <source>
        <dbReference type="SAM" id="Phobius"/>
    </source>
</evidence>
<dbReference type="AlphaFoldDB" id="A0A8S3XMV2"/>
<keyword evidence="1" id="KW-0812">Transmembrane</keyword>
<organism evidence="3 4">
    <name type="scientific">Parnassius apollo</name>
    <name type="common">Apollo butterfly</name>
    <name type="synonym">Papilio apollo</name>
    <dbReference type="NCBI Taxonomy" id="110799"/>
    <lineage>
        <taxon>Eukaryota</taxon>
        <taxon>Metazoa</taxon>
        <taxon>Ecdysozoa</taxon>
        <taxon>Arthropoda</taxon>
        <taxon>Hexapoda</taxon>
        <taxon>Insecta</taxon>
        <taxon>Pterygota</taxon>
        <taxon>Neoptera</taxon>
        <taxon>Endopterygota</taxon>
        <taxon>Lepidoptera</taxon>
        <taxon>Glossata</taxon>
        <taxon>Ditrysia</taxon>
        <taxon>Papilionoidea</taxon>
        <taxon>Papilionidae</taxon>
        <taxon>Parnassiinae</taxon>
        <taxon>Parnassini</taxon>
        <taxon>Parnassius</taxon>
        <taxon>Parnassius</taxon>
    </lineage>
</organism>
<evidence type="ECO:0000256" key="2">
    <source>
        <dbReference type="SAM" id="SignalP"/>
    </source>
</evidence>
<dbReference type="OrthoDB" id="7377188at2759"/>
<evidence type="ECO:0000313" key="4">
    <source>
        <dbReference type="Proteomes" id="UP000691718"/>
    </source>
</evidence>
<comment type="caution">
    <text evidence="3">The sequence shown here is derived from an EMBL/GenBank/DDBJ whole genome shotgun (WGS) entry which is preliminary data.</text>
</comment>
<sequence>MFVGIVVIFVVSWAAAQEHALSTVSPQNSQPFPFLDLLTDSSNYYPDIRKTYSDTGYHASCPKTDTLASFASVLSSAAKIVLSAAIIMLVKLLAGKLLLLPIIVMVIAKLGLKTLLLWPLITKMIKYFKKQKKGLKSRVITDCSQRFACVIQKSSQTGWSSNIGAAIAFSLIDDIEEDSAFAKSVLSMLAGDKVAKCMSVECTTGVDIS</sequence>
<keyword evidence="1" id="KW-0472">Membrane</keyword>
<name>A0A8S3XMV2_PARAO</name>
<feature type="chain" id="PRO_5035722153" evidence="2">
    <location>
        <begin position="17"/>
        <end position="209"/>
    </location>
</feature>
<gene>
    <name evidence="3" type="ORF">PAPOLLO_LOCUS19769</name>
</gene>
<feature type="transmembrane region" description="Helical" evidence="1">
    <location>
        <begin position="97"/>
        <end position="121"/>
    </location>
</feature>
<dbReference type="Proteomes" id="UP000691718">
    <property type="component" value="Unassembled WGS sequence"/>
</dbReference>
<accession>A0A8S3XMV2</accession>
<protein>
    <submittedName>
        <fullName evidence="3">(apollo) hypothetical protein</fullName>
    </submittedName>
</protein>
<dbReference type="EMBL" id="CAJQZP010001218">
    <property type="protein sequence ID" value="CAG5031687.1"/>
    <property type="molecule type" value="Genomic_DNA"/>
</dbReference>
<proteinExistence type="predicted"/>
<reference evidence="3" key="1">
    <citation type="submission" date="2021-04" db="EMBL/GenBank/DDBJ databases">
        <authorList>
            <person name="Tunstrom K."/>
        </authorList>
    </citation>
    <scope>NUCLEOTIDE SEQUENCE</scope>
</reference>
<keyword evidence="1" id="KW-1133">Transmembrane helix</keyword>